<dbReference type="PROSITE" id="PS50958">
    <property type="entry name" value="SMB_2"/>
    <property type="match status" value="1"/>
</dbReference>
<dbReference type="PANTHER" id="PTHR20920:SF2">
    <property type="entry name" value="SOMATOMEDIN-B AND THROMBOSPONDIN TYPE-1 DOMAIN-CONTAINING PROTEIN"/>
    <property type="match status" value="1"/>
</dbReference>
<protein>
    <submittedName>
        <fullName evidence="6">Somatomedin B and thrombospondin type 1 domain containing</fullName>
    </submittedName>
</protein>
<name>G1KPW2_ANOCA</name>
<reference evidence="6 7" key="1">
    <citation type="submission" date="2009-12" db="EMBL/GenBank/DDBJ databases">
        <title>The Genome Sequence of Anolis carolinensis (Green Anole Lizard).</title>
        <authorList>
            <consortium name="The Genome Sequencing Platform"/>
            <person name="Di Palma F."/>
            <person name="Alfoldi J."/>
            <person name="Heiman D."/>
            <person name="Young S."/>
            <person name="Grabherr M."/>
            <person name="Johnson J."/>
            <person name="Lander E.S."/>
            <person name="Lindblad-Toh K."/>
        </authorList>
    </citation>
    <scope>NUCLEOTIDE SEQUENCE [LARGE SCALE GENOMIC DNA]</scope>
    <source>
        <strain evidence="6 7">JBL SC #1</strain>
    </source>
</reference>
<keyword evidence="7" id="KW-1185">Reference proteome</keyword>
<evidence type="ECO:0000259" key="5">
    <source>
        <dbReference type="PROSITE" id="PS50958"/>
    </source>
</evidence>
<feature type="domain" description="SMB" evidence="5">
    <location>
        <begin position="122"/>
        <end position="173"/>
    </location>
</feature>
<evidence type="ECO:0000256" key="4">
    <source>
        <dbReference type="SAM" id="MobiDB-lite"/>
    </source>
</evidence>
<dbReference type="InParanoid" id="G1KPW2"/>
<dbReference type="InterPro" id="IPR036024">
    <property type="entry name" value="Somatomedin_B-like_dom_sf"/>
</dbReference>
<dbReference type="SUPFAM" id="SSF82895">
    <property type="entry name" value="TSP-1 type 1 repeat"/>
    <property type="match status" value="1"/>
</dbReference>
<dbReference type="InterPro" id="IPR039942">
    <property type="entry name" value="SBSPO"/>
</dbReference>
<evidence type="ECO:0000256" key="2">
    <source>
        <dbReference type="ARBA" id="ARBA00023157"/>
    </source>
</evidence>
<dbReference type="FunFam" id="2.20.100.10:FF:000019">
    <property type="entry name" value="Thrombospondin type 1 domain containing 7A"/>
    <property type="match status" value="1"/>
</dbReference>
<dbReference type="AlphaFoldDB" id="G1KPW2"/>
<feature type="region of interest" description="Disordered" evidence="4">
    <location>
        <begin position="1"/>
        <end position="22"/>
    </location>
</feature>
<sequence>MRGRRAGGREDGESLARSPSRPSRLRLPFSFPSFGLWGAHRGESGILPGVFVLLGRVQVRRGRRADPPPPPLRISSGFPATCCPKGRAMGSEAGSGRLALVAAAAALVVLWLSGRAGAGCAEEGLCCPGRELGCTSTGWRLDRAYGTCYCDQECRRTGDCCYDYERDCPAVPCVVGEWSHWSGCAEQCQPNFRMRTRSVQQEPQNGGEPCPPLEEKAGCLSYTTYEGQECANEHVPAFITSFEYNKERKKRAVNPRWSSETEEFRSYCVEFKTESLTPYCSLETRPYARWMQYLREGYTVCVTCQPPAMRMGSHRCYGDGADTDGNKVLHWQAVGNPACHGTWKKVQQVEECSCPLGRFYLLCIKK</sequence>
<dbReference type="Pfam" id="PF25031">
    <property type="entry name" value="SBSPON_C"/>
    <property type="match status" value="1"/>
</dbReference>
<evidence type="ECO:0000313" key="6">
    <source>
        <dbReference type="Ensembl" id="ENSACAP00000014175.4"/>
    </source>
</evidence>
<evidence type="ECO:0000313" key="7">
    <source>
        <dbReference type="Proteomes" id="UP000001646"/>
    </source>
</evidence>
<dbReference type="Gene3D" id="2.20.100.10">
    <property type="entry name" value="Thrombospondin type-1 (TSP1) repeat"/>
    <property type="match status" value="1"/>
</dbReference>
<keyword evidence="1" id="KW-0732">Signal</keyword>
<dbReference type="PROSITE" id="PS00524">
    <property type="entry name" value="SMB_1"/>
    <property type="match status" value="1"/>
</dbReference>
<dbReference type="InterPro" id="IPR000884">
    <property type="entry name" value="TSP1_rpt"/>
</dbReference>
<dbReference type="HOGENOM" id="CLU_058116_1_1_1"/>
<dbReference type="Proteomes" id="UP000001646">
    <property type="component" value="Chromosome 4"/>
</dbReference>
<dbReference type="Bgee" id="ENSACAG00000014443">
    <property type="expression patterns" value="Expressed in forelimb bud and 7 other cell types or tissues"/>
</dbReference>
<dbReference type="InterPro" id="IPR001212">
    <property type="entry name" value="Somatomedin_B_dom"/>
</dbReference>
<reference evidence="6" key="3">
    <citation type="submission" date="2025-09" db="UniProtKB">
        <authorList>
            <consortium name="Ensembl"/>
        </authorList>
    </citation>
    <scope>IDENTIFICATION</scope>
</reference>
<dbReference type="InterPro" id="IPR036383">
    <property type="entry name" value="TSP1_rpt_sf"/>
</dbReference>
<organism evidence="6 7">
    <name type="scientific">Anolis carolinensis</name>
    <name type="common">Green anole</name>
    <name type="synonym">American chameleon</name>
    <dbReference type="NCBI Taxonomy" id="28377"/>
    <lineage>
        <taxon>Eukaryota</taxon>
        <taxon>Metazoa</taxon>
        <taxon>Chordata</taxon>
        <taxon>Craniata</taxon>
        <taxon>Vertebrata</taxon>
        <taxon>Euteleostomi</taxon>
        <taxon>Lepidosauria</taxon>
        <taxon>Squamata</taxon>
        <taxon>Bifurcata</taxon>
        <taxon>Unidentata</taxon>
        <taxon>Episquamata</taxon>
        <taxon>Toxicofera</taxon>
        <taxon>Iguania</taxon>
        <taxon>Dactyloidae</taxon>
        <taxon>Anolis</taxon>
    </lineage>
</organism>
<evidence type="ECO:0000256" key="1">
    <source>
        <dbReference type="ARBA" id="ARBA00022729"/>
    </source>
</evidence>
<dbReference type="eggNOG" id="ENOG502QV8I">
    <property type="taxonomic scope" value="Eukaryota"/>
</dbReference>
<keyword evidence="2" id="KW-1015">Disulfide bond</keyword>
<dbReference type="PANTHER" id="PTHR20920">
    <property type="entry name" value="RPE-SPONDIN"/>
    <property type="match status" value="1"/>
</dbReference>
<dbReference type="STRING" id="28377.ENSACAP00000014175"/>
<proteinExistence type="predicted"/>
<dbReference type="Ensembl" id="ENSACAT00000014466.4">
    <property type="protein sequence ID" value="ENSACAP00000014175.4"/>
    <property type="gene ID" value="ENSACAG00000014443.4"/>
</dbReference>
<dbReference type="Pfam" id="PF19028">
    <property type="entry name" value="TSP1_spondin"/>
    <property type="match status" value="1"/>
</dbReference>
<dbReference type="GeneTree" id="ENSGT00390000008325"/>
<dbReference type="InterPro" id="IPR056801">
    <property type="entry name" value="SBSPON_C"/>
</dbReference>
<keyword evidence="3" id="KW-0325">Glycoprotein</keyword>
<accession>G1KPW2</accession>
<gene>
    <name evidence="6" type="primary">SBSPON</name>
</gene>
<dbReference type="SUPFAM" id="SSF90188">
    <property type="entry name" value="Somatomedin B domain"/>
    <property type="match status" value="1"/>
</dbReference>
<evidence type="ECO:0000256" key="3">
    <source>
        <dbReference type="ARBA" id="ARBA00023180"/>
    </source>
</evidence>
<reference evidence="6" key="2">
    <citation type="submission" date="2025-08" db="UniProtKB">
        <authorList>
            <consortium name="Ensembl"/>
        </authorList>
    </citation>
    <scope>IDENTIFICATION</scope>
</reference>
<dbReference type="PROSITE" id="PS50092">
    <property type="entry name" value="TSP1"/>
    <property type="match status" value="1"/>
</dbReference>
<dbReference type="InterPro" id="IPR044004">
    <property type="entry name" value="TSP1_spondin_dom"/>
</dbReference>